<dbReference type="CDD" id="cd00200">
    <property type="entry name" value="WD40"/>
    <property type="match status" value="2"/>
</dbReference>
<evidence type="ECO:0000256" key="2">
    <source>
        <dbReference type="ARBA" id="ARBA00022737"/>
    </source>
</evidence>
<feature type="repeat" description="WD" evidence="3">
    <location>
        <begin position="1105"/>
        <end position="1131"/>
    </location>
</feature>
<dbReference type="SUPFAM" id="SSF50978">
    <property type="entry name" value="WD40 repeat-like"/>
    <property type="match status" value="2"/>
</dbReference>
<dbReference type="Proteomes" id="UP000638560">
    <property type="component" value="Unassembled WGS sequence"/>
</dbReference>
<feature type="repeat" description="WD" evidence="3">
    <location>
        <begin position="696"/>
        <end position="731"/>
    </location>
</feature>
<dbReference type="CDD" id="cd00093">
    <property type="entry name" value="HTH_XRE"/>
    <property type="match status" value="1"/>
</dbReference>
<comment type="caution">
    <text evidence="5">The sequence shown here is derived from an EMBL/GenBank/DDBJ whole genome shotgun (WGS) entry which is preliminary data.</text>
</comment>
<dbReference type="InterPro" id="IPR015943">
    <property type="entry name" value="WD40/YVTN_repeat-like_dom_sf"/>
</dbReference>
<reference evidence="5 6" key="1">
    <citation type="submission" date="2020-11" db="EMBL/GenBank/DDBJ databases">
        <title>A novel isolate from a Black sea contaminated sediment with potential to produce alkanes: Plantactinospora alkalitolerans sp. nov.</title>
        <authorList>
            <person name="Carro L."/>
            <person name="Veyisoglu A."/>
            <person name="Guven K."/>
            <person name="Schumann P."/>
            <person name="Klenk H.-P."/>
            <person name="Sahin N."/>
        </authorList>
    </citation>
    <scope>NUCLEOTIDE SEQUENCE [LARGE SCALE GENOMIC DNA]</scope>
    <source>
        <strain evidence="5 6">S1510</strain>
    </source>
</reference>
<name>A0ABS0H0I3_9ACTN</name>
<evidence type="ECO:0000256" key="1">
    <source>
        <dbReference type="ARBA" id="ARBA00022574"/>
    </source>
</evidence>
<protein>
    <submittedName>
        <fullName evidence="5">Helix-turn-helix domain-containing protein</fullName>
    </submittedName>
</protein>
<keyword evidence="1 3" id="KW-0853">WD repeat</keyword>
<keyword evidence="2" id="KW-0677">Repeat</keyword>
<organism evidence="5 6">
    <name type="scientific">Plantactinospora alkalitolerans</name>
    <dbReference type="NCBI Taxonomy" id="2789879"/>
    <lineage>
        <taxon>Bacteria</taxon>
        <taxon>Bacillati</taxon>
        <taxon>Actinomycetota</taxon>
        <taxon>Actinomycetes</taxon>
        <taxon>Micromonosporales</taxon>
        <taxon>Micromonosporaceae</taxon>
        <taxon>Plantactinospora</taxon>
    </lineage>
</organism>
<dbReference type="PANTHER" id="PTHR19879:SF9">
    <property type="entry name" value="TRANSCRIPTION INITIATION FACTOR TFIID SUBUNIT 5"/>
    <property type="match status" value="1"/>
</dbReference>
<dbReference type="SUPFAM" id="SSF52540">
    <property type="entry name" value="P-loop containing nucleoside triphosphate hydrolases"/>
    <property type="match status" value="1"/>
</dbReference>
<dbReference type="Pfam" id="PF20703">
    <property type="entry name" value="nSTAND1"/>
    <property type="match status" value="1"/>
</dbReference>
<feature type="repeat" description="WD" evidence="3">
    <location>
        <begin position="787"/>
        <end position="822"/>
    </location>
</feature>
<dbReference type="SMART" id="SM00320">
    <property type="entry name" value="WD40"/>
    <property type="match status" value="14"/>
</dbReference>
<dbReference type="InterPro" id="IPR027417">
    <property type="entry name" value="P-loop_NTPase"/>
</dbReference>
<dbReference type="InterPro" id="IPR020472">
    <property type="entry name" value="WD40_PAC1"/>
</dbReference>
<dbReference type="PRINTS" id="PR00320">
    <property type="entry name" value="GPROTEINBRPT"/>
</dbReference>
<dbReference type="InterPro" id="IPR049052">
    <property type="entry name" value="nSTAND1"/>
</dbReference>
<dbReference type="Gene3D" id="2.130.10.10">
    <property type="entry name" value="YVTN repeat-like/Quinoprotein amine dehydrogenase"/>
    <property type="match status" value="5"/>
</dbReference>
<feature type="repeat" description="WD" evidence="3">
    <location>
        <begin position="957"/>
        <end position="990"/>
    </location>
</feature>
<dbReference type="PROSITE" id="PS50294">
    <property type="entry name" value="WD_REPEATS_REGION"/>
    <property type="match status" value="13"/>
</dbReference>
<feature type="domain" description="HTH cro/C1-type" evidence="4">
    <location>
        <begin position="26"/>
        <end position="82"/>
    </location>
</feature>
<dbReference type="PROSITE" id="PS50943">
    <property type="entry name" value="HTH_CROC1"/>
    <property type="match status" value="1"/>
</dbReference>
<dbReference type="InterPro" id="IPR010982">
    <property type="entry name" value="Lambda_DNA-bd_dom_sf"/>
</dbReference>
<feature type="repeat" description="WD" evidence="3">
    <location>
        <begin position="742"/>
        <end position="783"/>
    </location>
</feature>
<feature type="repeat" description="WD" evidence="3">
    <location>
        <begin position="1052"/>
        <end position="1093"/>
    </location>
</feature>
<evidence type="ECO:0000313" key="6">
    <source>
        <dbReference type="Proteomes" id="UP000638560"/>
    </source>
</evidence>
<dbReference type="SMART" id="SM00530">
    <property type="entry name" value="HTH_XRE"/>
    <property type="match status" value="1"/>
</dbReference>
<evidence type="ECO:0000313" key="5">
    <source>
        <dbReference type="EMBL" id="MBF9131968.1"/>
    </source>
</evidence>
<feature type="repeat" description="WD" evidence="3">
    <location>
        <begin position="1235"/>
        <end position="1269"/>
    </location>
</feature>
<dbReference type="PROSITE" id="PS50082">
    <property type="entry name" value="WD_REPEATS_2"/>
    <property type="match status" value="14"/>
</dbReference>
<dbReference type="InterPro" id="IPR001387">
    <property type="entry name" value="Cro/C1-type_HTH"/>
</dbReference>
<dbReference type="InterPro" id="IPR019775">
    <property type="entry name" value="WD40_repeat_CS"/>
</dbReference>
<evidence type="ECO:0000259" key="4">
    <source>
        <dbReference type="PROSITE" id="PS50943"/>
    </source>
</evidence>
<feature type="repeat" description="WD" evidence="3">
    <location>
        <begin position="878"/>
        <end position="911"/>
    </location>
</feature>
<gene>
    <name evidence="5" type="ORF">I0C86_23815</name>
</gene>
<dbReference type="InterPro" id="IPR036322">
    <property type="entry name" value="WD40_repeat_dom_sf"/>
</dbReference>
<dbReference type="RefSeq" id="WP_196203501.1">
    <property type="nucleotide sequence ID" value="NZ_JADPUN010000213.1"/>
</dbReference>
<keyword evidence="6" id="KW-1185">Reference proteome</keyword>
<dbReference type="Gene3D" id="1.10.260.40">
    <property type="entry name" value="lambda repressor-like DNA-binding domains"/>
    <property type="match status" value="1"/>
</dbReference>
<dbReference type="SUPFAM" id="SSF47413">
    <property type="entry name" value="lambda repressor-like DNA-binding domains"/>
    <property type="match status" value="1"/>
</dbReference>
<dbReference type="PROSITE" id="PS00678">
    <property type="entry name" value="WD_REPEATS_1"/>
    <property type="match status" value="7"/>
</dbReference>
<dbReference type="Pfam" id="PF13560">
    <property type="entry name" value="HTH_31"/>
    <property type="match status" value="1"/>
</dbReference>
<feature type="repeat" description="WD" evidence="3">
    <location>
        <begin position="832"/>
        <end position="865"/>
    </location>
</feature>
<dbReference type="InterPro" id="IPR001680">
    <property type="entry name" value="WD40_rpt"/>
</dbReference>
<proteinExistence type="predicted"/>
<dbReference type="PANTHER" id="PTHR19879">
    <property type="entry name" value="TRANSCRIPTION INITIATION FACTOR TFIID"/>
    <property type="match status" value="1"/>
</dbReference>
<feature type="repeat" description="WD" evidence="3">
    <location>
        <begin position="1144"/>
        <end position="1177"/>
    </location>
</feature>
<feature type="repeat" description="WD" evidence="3">
    <location>
        <begin position="649"/>
        <end position="681"/>
    </location>
</feature>
<sequence>MTDFRPDPDQPNPAEIRTRAQFAEGLATLREQAGLTVRTVASRVGVGSATVGDWFAGRGLPSLSSRDALVRVLRTCKVADDALVGEWLRAWRRVRQAPGPRPAGPEPYRGLASFQPEDAEWFFGRDALTTRLLDRLAALDATGGAVQVIVGASGSGKSSLLRAGLIPRLRSDALPGSSRWPLILCTPGSAPVEVLAERLAELLVLPPTEVAAAIRADPARCTEYAARVADGAGHRRLLVVVDQFEEVFAPEVADERDLFVDALCALGSGAAGALVAVGLRADFYAHALRVPKLLAALQDGQLTVGPMGSDELRAAIIEPARKARLEIEDGLVELLLHDVGSGGTRGAATSGAGVLPLLSHALYATWSNAHGNRMTIASYHEVGGLDGAIAASADAVYEELVPTQRELARRLFLRLVHVTTDTADTRCRVDTGELLAEYGQRAAELEDVLDRYISRRLITADTDTVEISHEALLTAWPTLRAWLDTDRAGRVVGQRLSTSALNWRREGDDPAALYRGARLAAAQEWAADHRHELSVTTASFLAASARHARRRGRRLRLLVGSLTALAVTTCVLTGYAFQQRAVASEQRRDAVDQRNQAISRLVAGRADTLRDSDPALATQLSLVAYRIAPTVEARSSLLDAAVTPAPTRLAGFAGAVQAVAYDRRTGLLAAGGLDRTVRLWSAPEPALVPVSTGPALTGPTGAVFTVALSPDGRTLAAAGEDASIHRWDVTNPARPVPQGKPITGPESTVYSVAFSPDGRILAAGSADRTVRLWDISDPARSRPLTRLTGPGAAVHSVTFSPDGRTLAAGSADGTVRLWDVTSPHRPVPAAPTRGHSLKVYAVAFSPDGRTLASGGEDRTVRLWDVTDPRRPVPRRAPLVGPSSWVNAVAFSPDGGTLVAGASDNSLHTWDVGSGIPGPAVPHPTPVTTVAFGSDPETILTGSTDAMVRRWRLPGPTLHGATDAIFNIALDPHRSILATASRDQTVRLWRVTDPRRPVPLGTALRSPSARDPFAGTVAISPDGRLLAVGTRTGPVHLWDLTDPGRPAALGPSLTGPTALVQTLAFSPDGATLAAGGDDTRVHLWSVADPRRPRRLATIDGNSPALVLSVAFSPDRRTLAIAGTDATVTLWDVTDPARPSPLGPPLTGFAGYVYGIGFSPDGRTLAAGSADRTVRLWDLADPRRPVPLGSPIGGPTSHVYSVAFSPDGRLLAVAATDATARLWDVSERTRPVALATLTRLAAPVYAVMFGPDGRTLIGAGADSTVRLWETEPETVSGWVCGTAGAPITRAEWTLHVPGVPFAPSC</sequence>
<feature type="repeat" description="WD" evidence="3">
    <location>
        <begin position="1015"/>
        <end position="1039"/>
    </location>
</feature>
<dbReference type="Pfam" id="PF00400">
    <property type="entry name" value="WD40"/>
    <property type="match status" value="13"/>
</dbReference>
<dbReference type="EMBL" id="JADPUN010000213">
    <property type="protein sequence ID" value="MBF9131968.1"/>
    <property type="molecule type" value="Genomic_DNA"/>
</dbReference>
<feature type="repeat" description="WD" evidence="3">
    <location>
        <begin position="1190"/>
        <end position="1231"/>
    </location>
</feature>
<feature type="repeat" description="WD" evidence="3">
    <location>
        <begin position="919"/>
        <end position="952"/>
    </location>
</feature>
<evidence type="ECO:0000256" key="3">
    <source>
        <dbReference type="PROSITE-ProRule" id="PRU00221"/>
    </source>
</evidence>
<accession>A0ABS0H0I3</accession>